<keyword evidence="1" id="KW-0175">Coiled coil</keyword>
<reference evidence="6" key="1">
    <citation type="journal article" date="2019" name="Int. J. Syst. Evol. Microbiol.">
        <title>The Global Catalogue of Microorganisms (GCM) 10K type strain sequencing project: providing services to taxonomists for standard genome sequencing and annotation.</title>
        <authorList>
            <consortium name="The Broad Institute Genomics Platform"/>
            <consortium name="The Broad Institute Genome Sequencing Center for Infectious Disease"/>
            <person name="Wu L."/>
            <person name="Ma J."/>
        </authorList>
    </citation>
    <scope>NUCLEOTIDE SEQUENCE [LARGE SCALE GENOMIC DNA]</scope>
    <source>
        <strain evidence="6">CCUG 63418</strain>
    </source>
</reference>
<dbReference type="InterPro" id="IPR052173">
    <property type="entry name" value="Beta-lactam_resp_regulator"/>
</dbReference>
<keyword evidence="3" id="KW-1133">Transmembrane helix</keyword>
<dbReference type="RefSeq" id="WP_377102692.1">
    <property type="nucleotide sequence ID" value="NZ_JBHTHU010000022.1"/>
</dbReference>
<dbReference type="Proteomes" id="UP001596958">
    <property type="component" value="Unassembled WGS sequence"/>
</dbReference>
<evidence type="ECO:0000256" key="2">
    <source>
        <dbReference type="SAM" id="MobiDB-lite"/>
    </source>
</evidence>
<dbReference type="InterPro" id="IPR008756">
    <property type="entry name" value="Peptidase_M56"/>
</dbReference>
<evidence type="ECO:0000259" key="4">
    <source>
        <dbReference type="Pfam" id="PF05569"/>
    </source>
</evidence>
<dbReference type="Pfam" id="PF05569">
    <property type="entry name" value="Peptidase_M56"/>
    <property type="match status" value="1"/>
</dbReference>
<feature type="region of interest" description="Disordered" evidence="2">
    <location>
        <begin position="657"/>
        <end position="695"/>
    </location>
</feature>
<dbReference type="PANTHER" id="PTHR34978:SF3">
    <property type="entry name" value="SLR0241 PROTEIN"/>
    <property type="match status" value="1"/>
</dbReference>
<keyword evidence="3" id="KW-0472">Membrane</keyword>
<dbReference type="PANTHER" id="PTHR34978">
    <property type="entry name" value="POSSIBLE SENSOR-TRANSDUCER PROTEIN BLAR"/>
    <property type="match status" value="1"/>
</dbReference>
<keyword evidence="6" id="KW-1185">Reference proteome</keyword>
<feature type="transmembrane region" description="Helical" evidence="3">
    <location>
        <begin position="49"/>
        <end position="69"/>
    </location>
</feature>
<feature type="domain" description="Peptidase M56" evidence="4">
    <location>
        <begin position="106"/>
        <end position="297"/>
    </location>
</feature>
<feature type="compositionally biased region" description="Basic and acidic residues" evidence="2">
    <location>
        <begin position="657"/>
        <end position="682"/>
    </location>
</feature>
<proteinExistence type="predicted"/>
<evidence type="ECO:0000256" key="3">
    <source>
        <dbReference type="SAM" id="Phobius"/>
    </source>
</evidence>
<protein>
    <submittedName>
        <fullName evidence="5">M56 family metallopeptidase</fullName>
    </submittedName>
</protein>
<feature type="transmembrane region" description="Helical" evidence="3">
    <location>
        <begin position="108"/>
        <end position="129"/>
    </location>
</feature>
<feature type="coiled-coil region" evidence="1">
    <location>
        <begin position="480"/>
        <end position="530"/>
    </location>
</feature>
<sequence length="695" mass="79549">MENLFYNISQVLGITVVHSLWQGLIIYMLLRIFILVLPHVPAAVKYRVAFAALTGVLGWFLYTLFLQLINYEWQSAQPVTLNVLALPGIIDAGTQVPVNKYYVTIAGYMPYVTVLYVVGLVFNTLKLAFAWNNIYQIRKYVTQTEFATSIRKLSSQLNLKTKVEAAFSEWVDVPCITGFFKPIILLPISISCYLNTEEVEAILLHELAHVKRNDYLHNFIQQVIGIMLFFNPFARLISKVISEEREHSCDDLVIETTSRPFIYAQTLLKLEENKQYQWQLALAATGKRKFELLNRIERIMKTKKHTINIRPVLVTVLALTLGITSIAWLNPKVEDGKLKVKNLDPTIKMLTAFTSGGDISSAEPIATNTASPLKAKKHKLTLQYPDATFSDLGDTTKKPGKYKIIIEDENGMRKEYNSAADLPLDIKNEIDVRRDYNLAFKLGNDTAFTEMNRYFESAAFKKNTAAFEKQALAMAKKFENKDWKKRQADIEKQAQKLVKRFENPEWKKIQADIEKQAADIEKDYKNADSDARRDELIQKSIEFGLKAAEMVNSPEFKKQLAENDKMINSQEFKKYMVEVEKATGSPAFKKQQVQIEKMIKSPAFKKQQVQIEKMINNPAWQKAQQKVVERTMQVLKRVKERPENLKEVEKVIELKELPELPEKPEAPEKPEVKEAPEAKEATKAPAAKSEVTKPL</sequence>
<comment type="caution">
    <text evidence="5">The sequence shown here is derived from an EMBL/GenBank/DDBJ whole genome shotgun (WGS) entry which is preliminary data.</text>
</comment>
<keyword evidence="3" id="KW-0812">Transmembrane</keyword>
<evidence type="ECO:0000313" key="6">
    <source>
        <dbReference type="Proteomes" id="UP001596958"/>
    </source>
</evidence>
<dbReference type="CDD" id="cd07341">
    <property type="entry name" value="M56_BlaR1_MecR1_like"/>
    <property type="match status" value="1"/>
</dbReference>
<feature type="transmembrane region" description="Helical" evidence="3">
    <location>
        <begin position="307"/>
        <end position="329"/>
    </location>
</feature>
<organism evidence="5 6">
    <name type="scientific">Mucilaginibacter calamicampi</name>
    <dbReference type="NCBI Taxonomy" id="1302352"/>
    <lineage>
        <taxon>Bacteria</taxon>
        <taxon>Pseudomonadati</taxon>
        <taxon>Bacteroidota</taxon>
        <taxon>Sphingobacteriia</taxon>
        <taxon>Sphingobacteriales</taxon>
        <taxon>Sphingobacteriaceae</taxon>
        <taxon>Mucilaginibacter</taxon>
    </lineage>
</organism>
<name>A0ABW2Z6H1_9SPHI</name>
<dbReference type="EMBL" id="JBHTHU010000022">
    <property type="protein sequence ID" value="MFD0752315.1"/>
    <property type="molecule type" value="Genomic_DNA"/>
</dbReference>
<evidence type="ECO:0000256" key="1">
    <source>
        <dbReference type="SAM" id="Coils"/>
    </source>
</evidence>
<accession>A0ABW2Z6H1</accession>
<evidence type="ECO:0000313" key="5">
    <source>
        <dbReference type="EMBL" id="MFD0752315.1"/>
    </source>
</evidence>
<feature type="transmembrane region" description="Helical" evidence="3">
    <location>
        <begin position="20"/>
        <end position="37"/>
    </location>
</feature>
<gene>
    <name evidence="5" type="ORF">ACFQZS_19325</name>
</gene>